<dbReference type="Proteomes" id="UP000682403">
    <property type="component" value="Unassembled WGS sequence"/>
</dbReference>
<proteinExistence type="predicted"/>
<dbReference type="EMBL" id="JAGVRK010000001">
    <property type="protein sequence ID" value="MBS2970692.1"/>
    <property type="molecule type" value="Genomic_DNA"/>
</dbReference>
<dbReference type="InterPro" id="IPR000740">
    <property type="entry name" value="GrpE"/>
</dbReference>
<gene>
    <name evidence="3" type="primary">grpE</name>
    <name evidence="3" type="ORF">J9317_18270</name>
</gene>
<dbReference type="Gene3D" id="2.30.22.10">
    <property type="entry name" value="Head domain of nucleotide exchange factor GrpE"/>
    <property type="match status" value="1"/>
</dbReference>
<feature type="region of interest" description="Disordered" evidence="2">
    <location>
        <begin position="1"/>
        <end position="49"/>
    </location>
</feature>
<sequence>MGIFNPTSKKNNKQLDSEKENPESAEINTPLQEQEPEFDKKPIFDQEASNIPSFKHWAPEDLNNESSVTVEFPDEPIHPPHSELPQKGFECSEAEIADEELPVQSAEKNMESIAIRNESAAAAETPAPESVSLEGMNQRFDSLEKQMARLSEDFEDKIKYDLHKDQIINNLHSELQSYKEESVKKQILPAMMDLIQTIDRTIKISKSIEKDSEITTEKLIKIIKDSALDFEDILYKQGIESYETEDSNFDSMKQKVIKTVNTADKELDKKLAERLGKGYEWDGKIIRKEPVAVYVFSDKE</sequence>
<dbReference type="RefSeq" id="WP_211561274.1">
    <property type="nucleotide sequence ID" value="NZ_JAGVRK010000001.1"/>
</dbReference>
<keyword evidence="1" id="KW-0143">Chaperone</keyword>
<organism evidence="3 4">
    <name type="scientific">Metabacillus flavus</name>
    <dbReference type="NCBI Taxonomy" id="2823519"/>
    <lineage>
        <taxon>Bacteria</taxon>
        <taxon>Bacillati</taxon>
        <taxon>Bacillota</taxon>
        <taxon>Bacilli</taxon>
        <taxon>Bacillales</taxon>
        <taxon>Bacillaceae</taxon>
        <taxon>Metabacillus</taxon>
    </lineage>
</organism>
<name>A0ABS5LIY4_9BACI</name>
<evidence type="ECO:0000256" key="1">
    <source>
        <dbReference type="ARBA" id="ARBA00023186"/>
    </source>
</evidence>
<reference evidence="3 4" key="1">
    <citation type="submission" date="2021-04" db="EMBL/GenBank/DDBJ databases">
        <title>Metabacillus sp. strain KIGAM252 whole genome sequence.</title>
        <authorList>
            <person name="Seo M.-J."/>
            <person name="Cho E.-S."/>
            <person name="Hwang C.Y."/>
            <person name="Yoon D.J."/>
        </authorList>
    </citation>
    <scope>NUCLEOTIDE SEQUENCE [LARGE SCALE GENOMIC DNA]</scope>
    <source>
        <strain evidence="3 4">KIGAM252</strain>
    </source>
</reference>
<evidence type="ECO:0000256" key="2">
    <source>
        <dbReference type="SAM" id="MobiDB-lite"/>
    </source>
</evidence>
<keyword evidence="4" id="KW-1185">Reference proteome</keyword>
<evidence type="ECO:0000313" key="3">
    <source>
        <dbReference type="EMBL" id="MBS2970692.1"/>
    </source>
</evidence>
<protein>
    <submittedName>
        <fullName evidence="3">Nucleotide exchange factor GrpE</fullName>
    </submittedName>
</protein>
<dbReference type="Pfam" id="PF01025">
    <property type="entry name" value="GrpE"/>
    <property type="match status" value="1"/>
</dbReference>
<feature type="compositionally biased region" description="Basic and acidic residues" evidence="2">
    <location>
        <begin position="13"/>
        <end position="22"/>
    </location>
</feature>
<accession>A0ABS5LIY4</accession>
<dbReference type="InterPro" id="IPR009012">
    <property type="entry name" value="GrpE_head"/>
</dbReference>
<evidence type="ECO:0000313" key="4">
    <source>
        <dbReference type="Proteomes" id="UP000682403"/>
    </source>
</evidence>
<comment type="caution">
    <text evidence="3">The sequence shown here is derived from an EMBL/GenBank/DDBJ whole genome shotgun (WGS) entry which is preliminary data.</text>
</comment>